<comment type="caution">
    <text evidence="1">The sequence shown here is derived from an EMBL/GenBank/DDBJ whole genome shotgun (WGS) entry which is preliminary data.</text>
</comment>
<dbReference type="AlphaFoldDB" id="A0A8S2EBB7"/>
<dbReference type="EMBL" id="CAJNOK010010328">
    <property type="protein sequence ID" value="CAF1112705.1"/>
    <property type="molecule type" value="Genomic_DNA"/>
</dbReference>
<reference evidence="1" key="1">
    <citation type="submission" date="2021-02" db="EMBL/GenBank/DDBJ databases">
        <authorList>
            <person name="Nowell W R."/>
        </authorList>
    </citation>
    <scope>NUCLEOTIDE SEQUENCE</scope>
</reference>
<protein>
    <submittedName>
        <fullName evidence="1">Uncharacterized protein</fullName>
    </submittedName>
</protein>
<evidence type="ECO:0000313" key="2">
    <source>
        <dbReference type="EMBL" id="CAF3881076.1"/>
    </source>
</evidence>
<dbReference type="EMBL" id="CAJOBA010013828">
    <property type="protein sequence ID" value="CAF3881076.1"/>
    <property type="molecule type" value="Genomic_DNA"/>
</dbReference>
<evidence type="ECO:0000313" key="1">
    <source>
        <dbReference type="EMBL" id="CAF1112705.1"/>
    </source>
</evidence>
<evidence type="ECO:0000313" key="3">
    <source>
        <dbReference type="Proteomes" id="UP000677228"/>
    </source>
</evidence>
<name>A0A8S2EBB7_9BILA</name>
<accession>A0A8S2EBB7</accession>
<organism evidence="1 3">
    <name type="scientific">Didymodactylos carnosus</name>
    <dbReference type="NCBI Taxonomy" id="1234261"/>
    <lineage>
        <taxon>Eukaryota</taxon>
        <taxon>Metazoa</taxon>
        <taxon>Spiralia</taxon>
        <taxon>Gnathifera</taxon>
        <taxon>Rotifera</taxon>
        <taxon>Eurotatoria</taxon>
        <taxon>Bdelloidea</taxon>
        <taxon>Philodinida</taxon>
        <taxon>Philodinidae</taxon>
        <taxon>Didymodactylos</taxon>
    </lineage>
</organism>
<dbReference type="Proteomes" id="UP000682733">
    <property type="component" value="Unassembled WGS sequence"/>
</dbReference>
<gene>
    <name evidence="1" type="ORF">OVA965_LOCUS19822</name>
    <name evidence="2" type="ORF">TMI583_LOCUS20001</name>
</gene>
<dbReference type="Proteomes" id="UP000677228">
    <property type="component" value="Unassembled WGS sequence"/>
</dbReference>
<proteinExistence type="predicted"/>
<sequence length="229" mass="25683">MAAAVEEWLLMMENVSKLDEQLRSSIRDWRAEGVLTKGATSGLLGYLGSFSSEYPHGFVGYISEEDFETSIQRTNQTYLKRQAQQKRRMHETMILQFELIPNDDADASHMVIGDLDLGQNQELVEMIKTNAARSAADNPMNVIVVKVAIYIVHQTTEERRQKRATITPKVMLEVTAMVSMSSTCDQQCINLTMQLMMQTSSTTTLTALTMNQTSTITNVNTVIRAATMC</sequence>